<proteinExistence type="inferred from homology"/>
<comment type="similarity">
    <text evidence="1">Belongs to the 'phage' integrase family.</text>
</comment>
<keyword evidence="2" id="KW-0238">DNA-binding</keyword>
<dbReference type="HOGENOM" id="CLU_1830714_0_0_9"/>
<dbReference type="GO" id="GO:0015074">
    <property type="term" value="P:DNA integration"/>
    <property type="evidence" value="ECO:0007669"/>
    <property type="project" value="InterPro"/>
</dbReference>
<sequence>MARKTGRNAHGSGTIRKRNKDGLWEARFTVGYDPGTGKQIQKSVYGKTQAEVRKKLQIACASIDNGNYIEPSKLTVGNWFDIWLKEYTGSIKPLTLKSYRVAINNHIKPSLGVNFHIISDWINHNKSDEKEPNNAKIMAC</sequence>
<feature type="domain" description="Integrase SAM-like N-terminal" evidence="3">
    <location>
        <begin position="75"/>
        <end position="112"/>
    </location>
</feature>
<keyword evidence="5" id="KW-1185">Reference proteome</keyword>
<evidence type="ECO:0000256" key="1">
    <source>
        <dbReference type="ARBA" id="ARBA00008857"/>
    </source>
</evidence>
<dbReference type="Gene3D" id="1.10.150.130">
    <property type="match status" value="1"/>
</dbReference>
<dbReference type="InterPro" id="IPR010998">
    <property type="entry name" value="Integrase_recombinase_N"/>
</dbReference>
<dbReference type="AlphaFoldDB" id="H6LF39"/>
<accession>H6LF39</accession>
<dbReference type="RefSeq" id="WP_014354549.1">
    <property type="nucleotide sequence ID" value="NC_016894.1"/>
</dbReference>
<protein>
    <submittedName>
        <fullName evidence="4">Phage integrase</fullName>
    </submittedName>
</protein>
<dbReference type="eggNOG" id="COG0419">
    <property type="taxonomic scope" value="Bacteria"/>
</dbReference>
<organism evidence="4 5">
    <name type="scientific">Acetobacterium woodii (strain ATCC 29683 / DSM 1030 / JCM 2381 / KCTC 1655 / WB1)</name>
    <dbReference type="NCBI Taxonomy" id="931626"/>
    <lineage>
        <taxon>Bacteria</taxon>
        <taxon>Bacillati</taxon>
        <taxon>Bacillota</taxon>
        <taxon>Clostridia</taxon>
        <taxon>Eubacteriales</taxon>
        <taxon>Eubacteriaceae</taxon>
        <taxon>Acetobacterium</taxon>
    </lineage>
</organism>
<dbReference type="Pfam" id="PF14659">
    <property type="entry name" value="Phage_int_SAM_3"/>
    <property type="match status" value="1"/>
</dbReference>
<dbReference type="Proteomes" id="UP000007177">
    <property type="component" value="Chromosome"/>
</dbReference>
<evidence type="ECO:0000259" key="3">
    <source>
        <dbReference type="Pfam" id="PF14659"/>
    </source>
</evidence>
<dbReference type="GO" id="GO:0003677">
    <property type="term" value="F:DNA binding"/>
    <property type="evidence" value="ECO:0007669"/>
    <property type="project" value="UniProtKB-KW"/>
</dbReference>
<evidence type="ECO:0000256" key="2">
    <source>
        <dbReference type="ARBA" id="ARBA00023125"/>
    </source>
</evidence>
<dbReference type="STRING" id="931626.Awo_c01360"/>
<gene>
    <name evidence="4" type="ordered locus">Awo_c01360</name>
</gene>
<reference evidence="5" key="1">
    <citation type="submission" date="2011-07" db="EMBL/GenBank/DDBJ databases">
        <title>Complete genome sequence of Acetobacterium woodii.</title>
        <authorList>
            <person name="Poehlein A."/>
            <person name="Schmidt S."/>
            <person name="Kaster A.-K."/>
            <person name="Goenrich M."/>
            <person name="Vollmers J."/>
            <person name="Thuermer A."/>
            <person name="Gottschalk G."/>
            <person name="Thauer R.K."/>
            <person name="Daniel R."/>
            <person name="Mueller V."/>
        </authorList>
    </citation>
    <scope>NUCLEOTIDE SEQUENCE [LARGE SCALE GENOMIC DNA]</scope>
    <source>
        <strain evidence="5">ATCC 29683 / DSM 1030 / JCM 2381 / KCTC 1655 / WB1</strain>
    </source>
</reference>
<name>H6LF39_ACEWD</name>
<dbReference type="eggNOG" id="COG0582">
    <property type="taxonomic scope" value="Bacteria"/>
</dbReference>
<dbReference type="InterPro" id="IPR004107">
    <property type="entry name" value="Integrase_SAM-like_N"/>
</dbReference>
<evidence type="ECO:0000313" key="5">
    <source>
        <dbReference type="Proteomes" id="UP000007177"/>
    </source>
</evidence>
<evidence type="ECO:0000313" key="4">
    <source>
        <dbReference type="EMBL" id="AFA46945.1"/>
    </source>
</evidence>
<dbReference type="OrthoDB" id="111144at2"/>
<dbReference type="EMBL" id="CP002987">
    <property type="protein sequence ID" value="AFA46945.1"/>
    <property type="molecule type" value="Genomic_DNA"/>
</dbReference>
<reference evidence="4 5" key="2">
    <citation type="journal article" date="2012" name="PLoS ONE">
        <title>An ancient pathway combining carbon dioxide fixation with the generation and utilization of a sodium ion gradient for ATP synthesis.</title>
        <authorList>
            <person name="Poehlein A."/>
            <person name="Schmidt S."/>
            <person name="Kaster A.K."/>
            <person name="Goenrich M."/>
            <person name="Vollmers J."/>
            <person name="Thurmer A."/>
            <person name="Bertsch J."/>
            <person name="Schuchmann K."/>
            <person name="Voigt B."/>
            <person name="Hecker M."/>
            <person name="Daniel R."/>
            <person name="Thauer R.K."/>
            <person name="Gottschalk G."/>
            <person name="Muller V."/>
        </authorList>
    </citation>
    <scope>NUCLEOTIDE SEQUENCE [LARGE SCALE GENOMIC DNA]</scope>
    <source>
        <strain evidence="5">ATCC 29683 / DSM 1030 / JCM 2381 / KCTC 1655 / WB1</strain>
    </source>
</reference>
<dbReference type="KEGG" id="awo:Awo_c01360"/>